<dbReference type="EMBL" id="FOXO01000009">
    <property type="protein sequence ID" value="SFP82439.1"/>
    <property type="molecule type" value="Genomic_DNA"/>
</dbReference>
<dbReference type="GO" id="GO:0009116">
    <property type="term" value="P:nucleoside metabolic process"/>
    <property type="evidence" value="ECO:0007669"/>
    <property type="project" value="InterPro"/>
</dbReference>
<dbReference type="Gene3D" id="3.40.50.1580">
    <property type="entry name" value="Nucleoside phosphorylase domain"/>
    <property type="match status" value="1"/>
</dbReference>
<keyword evidence="3" id="KW-1185">Reference proteome</keyword>
<proteinExistence type="predicted"/>
<reference evidence="3" key="1">
    <citation type="submission" date="2016-10" db="EMBL/GenBank/DDBJ databases">
        <authorList>
            <person name="Varghese N."/>
            <person name="Submissions S."/>
        </authorList>
    </citation>
    <scope>NUCLEOTIDE SEQUENCE [LARGE SCALE GENOMIC DNA]</scope>
    <source>
        <strain evidence="3">P18</strain>
    </source>
</reference>
<dbReference type="Proteomes" id="UP000182624">
    <property type="component" value="Unassembled WGS sequence"/>
</dbReference>
<sequence>MPEIPLGSLCTPLWCISGNLANGYLLKDLREYIPYGKVFPNDNEFVKKVVKLAGKLGYDLKQEPVFCTDSIFCEYSHMDFIKSFDVSLIEMETSSFYLMADLMEKPAVALLAVSDNSSTGDPLLARSEEQKNEYNQCRKQVIPNIIIQIAKM</sequence>
<evidence type="ECO:0000313" key="3">
    <source>
        <dbReference type="Proteomes" id="UP000182624"/>
    </source>
</evidence>
<gene>
    <name evidence="2" type="ORF">SAMN04487928_10935</name>
</gene>
<dbReference type="InterPro" id="IPR000845">
    <property type="entry name" value="Nucleoside_phosphorylase_d"/>
</dbReference>
<evidence type="ECO:0000259" key="1">
    <source>
        <dbReference type="Pfam" id="PF01048"/>
    </source>
</evidence>
<dbReference type="SUPFAM" id="SSF53167">
    <property type="entry name" value="Purine and uridine phosphorylases"/>
    <property type="match status" value="1"/>
</dbReference>
<dbReference type="AlphaFoldDB" id="A0A1I5THA7"/>
<name>A0A1I5THA7_9FIRM</name>
<dbReference type="GO" id="GO:0003824">
    <property type="term" value="F:catalytic activity"/>
    <property type="evidence" value="ECO:0007669"/>
    <property type="project" value="InterPro"/>
</dbReference>
<dbReference type="InterPro" id="IPR035994">
    <property type="entry name" value="Nucleoside_phosphorylase_sf"/>
</dbReference>
<dbReference type="RefSeq" id="WP_074886541.1">
    <property type="nucleotide sequence ID" value="NZ_FOXO01000009.1"/>
</dbReference>
<protein>
    <submittedName>
        <fullName evidence="2">Phosphorylase superfamily protein</fullName>
    </submittedName>
</protein>
<dbReference type="Pfam" id="PF01048">
    <property type="entry name" value="PNP_UDP_1"/>
    <property type="match status" value="1"/>
</dbReference>
<organism evidence="2 3">
    <name type="scientific">Butyrivibrio proteoclasticus</name>
    <dbReference type="NCBI Taxonomy" id="43305"/>
    <lineage>
        <taxon>Bacteria</taxon>
        <taxon>Bacillati</taxon>
        <taxon>Bacillota</taxon>
        <taxon>Clostridia</taxon>
        <taxon>Lachnospirales</taxon>
        <taxon>Lachnospiraceae</taxon>
        <taxon>Butyrivibrio</taxon>
    </lineage>
</organism>
<accession>A0A1I5THA7</accession>
<evidence type="ECO:0000313" key="2">
    <source>
        <dbReference type="EMBL" id="SFP82439.1"/>
    </source>
</evidence>
<feature type="domain" description="Nucleoside phosphorylase" evidence="1">
    <location>
        <begin position="3"/>
        <end position="138"/>
    </location>
</feature>